<feature type="region of interest" description="Disordered" evidence="1">
    <location>
        <begin position="1"/>
        <end position="61"/>
    </location>
</feature>
<dbReference type="EMBL" id="CM026432">
    <property type="protein sequence ID" value="KAG0557991.1"/>
    <property type="molecule type" value="Genomic_DNA"/>
</dbReference>
<dbReference type="GO" id="GO:0009073">
    <property type="term" value="P:aromatic amino acid family biosynthetic process"/>
    <property type="evidence" value="ECO:0007669"/>
    <property type="project" value="InterPro"/>
</dbReference>
<feature type="compositionally biased region" description="Basic and acidic residues" evidence="1">
    <location>
        <begin position="248"/>
        <end position="264"/>
    </location>
</feature>
<protein>
    <submittedName>
        <fullName evidence="2">Uncharacterized protein</fullName>
    </submittedName>
</protein>
<dbReference type="PANTHER" id="PTHR33563">
    <property type="match status" value="1"/>
</dbReference>
<proteinExistence type="predicted"/>
<gene>
    <name evidence="2" type="ORF">KC19_11G171100</name>
</gene>
<sequence>MAPAMKPVTRARKTSSFTWYGDADTSLRGQTPQWPDLESSNGSSADDVSDVPEINEKKGMCRGTPAVRASYESDMSDVGECDDRRRFRNSLVKVSYDSDSCLTPRSRRTLRRTLPGSTEPWPSVKTPAKPTLDTIFSPTHEILHPLQSLRQERSFSNRSIAGSNFELAGCAGRIARTSVTFESFTLPKPESNSLEFDNYIEPSPKPEPNDSSELDSCIKPSSKPKLKSLEFDSFHKSSSKPQLDSLEFDNHIKPSEKPELDSSKFDSYTKPASEPQLDSSEFDSDTKPSAKPQLNSSEFARHTKPSPKPRYTPVKFESYTFPEPGRNSMELDSYTPGLNSQLDSMDFETYRFVKPQPIVTSSMEEEKLEQKRSLIRCNSERADSLPLSSVKEEDKTETALAPNIVVIIVDAEKKFTFVALDWAINVAVRPGDEIIILGVLKHILSPMGYKTLANTDSLYGVNRDVLQLEVNRTTETFQSKLSDSGRVKECEKKKVKLTVRIAPGARVRTVVVRELEVLGATYAIFDRKAMRSRRYYGKHLSCHAVRMRKNGRSTKTITLVPPKARLQTSDISSVSSVSTDRTSSESASPTFWRRITSFRSSRRSRTISPRCSGGSPRLHAISPSAGTHNDQDAFVPEVQEFKDLDTLSTKLKLFQLAEAPKACVSADGYSYKGMESHRKNLPAMSITIPPPICAA</sequence>
<evidence type="ECO:0000313" key="2">
    <source>
        <dbReference type="EMBL" id="KAG0557991.1"/>
    </source>
</evidence>
<evidence type="ECO:0000313" key="3">
    <source>
        <dbReference type="Proteomes" id="UP000822688"/>
    </source>
</evidence>
<dbReference type="GO" id="GO:0003856">
    <property type="term" value="F:3-dehydroquinate synthase activity"/>
    <property type="evidence" value="ECO:0007669"/>
    <property type="project" value="InterPro"/>
</dbReference>
<reference evidence="2 3" key="1">
    <citation type="submission" date="2020-06" db="EMBL/GenBank/DDBJ databases">
        <title>WGS assembly of Ceratodon purpureus strain R40.</title>
        <authorList>
            <person name="Carey S.B."/>
            <person name="Jenkins J."/>
            <person name="Shu S."/>
            <person name="Lovell J.T."/>
            <person name="Sreedasyam A."/>
            <person name="Maumus F."/>
            <person name="Tiley G.P."/>
            <person name="Fernandez-Pozo N."/>
            <person name="Barry K."/>
            <person name="Chen C."/>
            <person name="Wang M."/>
            <person name="Lipzen A."/>
            <person name="Daum C."/>
            <person name="Saski C.A."/>
            <person name="Payton A.C."/>
            <person name="Mcbreen J.C."/>
            <person name="Conrad R.E."/>
            <person name="Kollar L.M."/>
            <person name="Olsson S."/>
            <person name="Huttunen S."/>
            <person name="Landis J.B."/>
            <person name="Wickett N.J."/>
            <person name="Johnson M.G."/>
            <person name="Rensing S.A."/>
            <person name="Grimwood J."/>
            <person name="Schmutz J."/>
            <person name="Mcdaniel S.F."/>
        </authorList>
    </citation>
    <scope>NUCLEOTIDE SEQUENCE [LARGE SCALE GENOMIC DNA]</scope>
    <source>
        <strain evidence="2 3">R40</strain>
    </source>
</reference>
<name>A0A8T0GFE2_CERPU</name>
<dbReference type="InterPro" id="IPR002812">
    <property type="entry name" value="DHQS"/>
</dbReference>
<dbReference type="Proteomes" id="UP000822688">
    <property type="component" value="Chromosome 11"/>
</dbReference>
<accession>A0A8T0GFE2</accession>
<evidence type="ECO:0000256" key="1">
    <source>
        <dbReference type="SAM" id="MobiDB-lite"/>
    </source>
</evidence>
<dbReference type="AlphaFoldDB" id="A0A8T0GFE2"/>
<feature type="compositionally biased region" description="Polar residues" evidence="1">
    <location>
        <begin position="27"/>
        <end position="46"/>
    </location>
</feature>
<dbReference type="PANTHER" id="PTHR33563:SF6">
    <property type="entry name" value="USPA DOMAIN-CONTAINING PROTEIN"/>
    <property type="match status" value="1"/>
</dbReference>
<keyword evidence="3" id="KW-1185">Reference proteome</keyword>
<comment type="caution">
    <text evidence="2">The sequence shown here is derived from an EMBL/GenBank/DDBJ whole genome shotgun (WGS) entry which is preliminary data.</text>
</comment>
<dbReference type="GO" id="GO:0016491">
    <property type="term" value="F:oxidoreductase activity"/>
    <property type="evidence" value="ECO:0007669"/>
    <property type="project" value="InterPro"/>
</dbReference>
<organism evidence="2 3">
    <name type="scientific">Ceratodon purpureus</name>
    <name type="common">Fire moss</name>
    <name type="synonym">Dicranum purpureum</name>
    <dbReference type="NCBI Taxonomy" id="3225"/>
    <lineage>
        <taxon>Eukaryota</taxon>
        <taxon>Viridiplantae</taxon>
        <taxon>Streptophyta</taxon>
        <taxon>Embryophyta</taxon>
        <taxon>Bryophyta</taxon>
        <taxon>Bryophytina</taxon>
        <taxon>Bryopsida</taxon>
        <taxon>Dicranidae</taxon>
        <taxon>Pseudoditrichales</taxon>
        <taxon>Ditrichaceae</taxon>
        <taxon>Ceratodon</taxon>
    </lineage>
</organism>
<feature type="region of interest" description="Disordered" evidence="1">
    <location>
        <begin position="192"/>
        <end position="335"/>
    </location>
</feature>